<comment type="similarity">
    <text evidence="1">Belongs to the sulfatase family.</text>
</comment>
<dbReference type="Gene3D" id="3.30.1120.10">
    <property type="match status" value="1"/>
</dbReference>
<accession>A0A1S1YUJ3</accession>
<evidence type="ECO:0000259" key="5">
    <source>
        <dbReference type="Pfam" id="PF00884"/>
    </source>
</evidence>
<dbReference type="InterPro" id="IPR024607">
    <property type="entry name" value="Sulfatase_CS"/>
</dbReference>
<keyword evidence="4" id="KW-0106">Calcium</keyword>
<evidence type="ECO:0000256" key="2">
    <source>
        <dbReference type="ARBA" id="ARBA00022723"/>
    </source>
</evidence>
<proteinExistence type="inferred from homology"/>
<protein>
    <recommendedName>
        <fullName evidence="5">Sulfatase N-terminal domain-containing protein</fullName>
    </recommendedName>
</protein>
<dbReference type="Pfam" id="PF00884">
    <property type="entry name" value="Sulfatase"/>
    <property type="match status" value="1"/>
</dbReference>
<organism evidence="6 7">
    <name type="scientific">Flammeovirga pacifica</name>
    <dbReference type="NCBI Taxonomy" id="915059"/>
    <lineage>
        <taxon>Bacteria</taxon>
        <taxon>Pseudomonadati</taxon>
        <taxon>Bacteroidota</taxon>
        <taxon>Cytophagia</taxon>
        <taxon>Cytophagales</taxon>
        <taxon>Flammeovirgaceae</taxon>
        <taxon>Flammeovirga</taxon>
    </lineage>
</organism>
<sequence length="607" mass="69700">MMMNLFTRTTTLFLVLYSFLSIKSCNEIERPNVIIIVTDDQGYGDIAAHGNKEISTPHIDQLHNESLRLTNFHVNPTCAPTRSALMTGKDANRVGVWHTVMGRSMLYEEEHTMADIFSDNNYATGLFGKWHLGDNYPFSPQYRGFQEVLTHKGGGVGQTPDYWNNDYFDDVYFRNGKEEKVEGYCTDVWFREALSFIKKNKEKRQPFFCYISTNAPHAPLNVPQSYAKPYLDKGLDDNRAKFYGMISNIDDNIGALRERLKEWEIDDNTLIIFMSDNGSAYGASFKGKELISGYNAGMIGTKGSPFEGGHRVPFYVHWKKGHLDSGKDVNHLTAHIDILPTLIQMCGLTKVPDIQFDGMDISEVIRGESENNNRILIGDSQRLEYPKKWRNSYVMMDQWRLINGTELYDLKLDPGQTDNIFDAHPDIVKELHEAYENYWSSISKTFDRYAYIKLGDDIESNSTLTAHDWHVSEQQKVPWNQDFIRKGVEGDGVWKVNFTKTGKYKIALRRWPQESNLQLNESSPAYYSPSSDYSLPKGKMLNFSRAYLTIGGKTWEKRIVPNTQSVVFEVEIQKGKTDLKASFKTHDNILQGAYYVYVEKMSLFKSI</sequence>
<dbReference type="PROSITE" id="PS00523">
    <property type="entry name" value="SULFATASE_1"/>
    <property type="match status" value="1"/>
</dbReference>
<dbReference type="PANTHER" id="PTHR42693">
    <property type="entry name" value="ARYLSULFATASE FAMILY MEMBER"/>
    <property type="match status" value="1"/>
</dbReference>
<keyword evidence="3" id="KW-0378">Hydrolase</keyword>
<gene>
    <name evidence="6" type="ORF">NH26_24220</name>
</gene>
<evidence type="ECO:0000256" key="1">
    <source>
        <dbReference type="ARBA" id="ARBA00008779"/>
    </source>
</evidence>
<evidence type="ECO:0000256" key="4">
    <source>
        <dbReference type="ARBA" id="ARBA00022837"/>
    </source>
</evidence>
<evidence type="ECO:0000313" key="6">
    <source>
        <dbReference type="EMBL" id="OHX64676.1"/>
    </source>
</evidence>
<dbReference type="SUPFAM" id="SSF53649">
    <property type="entry name" value="Alkaline phosphatase-like"/>
    <property type="match status" value="1"/>
</dbReference>
<evidence type="ECO:0000256" key="3">
    <source>
        <dbReference type="ARBA" id="ARBA00022801"/>
    </source>
</evidence>
<dbReference type="CDD" id="cd16146">
    <property type="entry name" value="ARS_like"/>
    <property type="match status" value="1"/>
</dbReference>
<dbReference type="PANTHER" id="PTHR42693:SF53">
    <property type="entry name" value="ENDO-4-O-SULFATASE"/>
    <property type="match status" value="1"/>
</dbReference>
<feature type="domain" description="Sulfatase N-terminal" evidence="5">
    <location>
        <begin position="31"/>
        <end position="347"/>
    </location>
</feature>
<dbReference type="Gene3D" id="3.40.720.10">
    <property type="entry name" value="Alkaline Phosphatase, subunit A"/>
    <property type="match status" value="1"/>
</dbReference>
<dbReference type="EMBL" id="JRYR02000002">
    <property type="protein sequence ID" value="OHX64676.1"/>
    <property type="molecule type" value="Genomic_DNA"/>
</dbReference>
<evidence type="ECO:0000313" key="7">
    <source>
        <dbReference type="Proteomes" id="UP000179797"/>
    </source>
</evidence>
<reference evidence="6 7" key="1">
    <citation type="journal article" date="2012" name="Int. J. Syst. Evol. Microbiol.">
        <title>Flammeovirga pacifica sp. nov., isolated from deep-sea sediment.</title>
        <authorList>
            <person name="Xu H."/>
            <person name="Fu Y."/>
            <person name="Yang N."/>
            <person name="Ding Z."/>
            <person name="Lai Q."/>
            <person name="Zeng R."/>
        </authorList>
    </citation>
    <scope>NUCLEOTIDE SEQUENCE [LARGE SCALE GENOMIC DNA]</scope>
    <source>
        <strain evidence="7">DSM 24597 / LMG 26175 / WPAGA1</strain>
    </source>
</reference>
<dbReference type="InterPro" id="IPR050738">
    <property type="entry name" value="Sulfatase"/>
</dbReference>
<keyword evidence="2" id="KW-0479">Metal-binding</keyword>
<keyword evidence="7" id="KW-1185">Reference proteome</keyword>
<dbReference type="AlphaFoldDB" id="A0A1S1YUJ3"/>
<dbReference type="GO" id="GO:0004065">
    <property type="term" value="F:arylsulfatase activity"/>
    <property type="evidence" value="ECO:0007669"/>
    <property type="project" value="TreeGrafter"/>
</dbReference>
<comment type="caution">
    <text evidence="6">The sequence shown here is derived from an EMBL/GenBank/DDBJ whole genome shotgun (WGS) entry which is preliminary data.</text>
</comment>
<name>A0A1S1YUJ3_FLAPC</name>
<dbReference type="GO" id="GO:0046872">
    <property type="term" value="F:metal ion binding"/>
    <property type="evidence" value="ECO:0007669"/>
    <property type="project" value="UniProtKB-KW"/>
</dbReference>
<dbReference type="Proteomes" id="UP000179797">
    <property type="component" value="Unassembled WGS sequence"/>
</dbReference>
<dbReference type="FunFam" id="3.40.720.10:FF:000070">
    <property type="entry name" value="Arylsulfatase A"/>
    <property type="match status" value="1"/>
</dbReference>
<dbReference type="InterPro" id="IPR000917">
    <property type="entry name" value="Sulfatase_N"/>
</dbReference>
<dbReference type="InterPro" id="IPR017850">
    <property type="entry name" value="Alkaline_phosphatase_core_sf"/>
</dbReference>
<dbReference type="STRING" id="915059.NH26_24220"/>